<dbReference type="AlphaFoldDB" id="A0A385SWA2"/>
<sequence length="149" mass="17068">MLRKNKNLILELHIKYMEESMEQIDESIRAGLREPVVEKAPHTYGDAYKNPPPEAPPVAPPEQPANPDKLNEIRNKIATAEAPVITDPDVQTELMEIIKQQSEAFEKEIRLFVPDKNRVEAAAQRFKDELMNNVRQHLTKKNLAHKPLS</sequence>
<gene>
    <name evidence="2" type="ORF">D4L85_33025</name>
</gene>
<keyword evidence="3" id="KW-1185">Reference proteome</keyword>
<protein>
    <submittedName>
        <fullName evidence="2">Uncharacterized protein</fullName>
    </submittedName>
</protein>
<accession>A0A385SWA2</accession>
<name>A0A385SWA2_9BACT</name>
<evidence type="ECO:0000256" key="1">
    <source>
        <dbReference type="SAM" id="MobiDB-lite"/>
    </source>
</evidence>
<dbReference type="KEGG" id="chk:D4L85_33025"/>
<feature type="region of interest" description="Disordered" evidence="1">
    <location>
        <begin position="42"/>
        <end position="70"/>
    </location>
</feature>
<evidence type="ECO:0000313" key="2">
    <source>
        <dbReference type="EMBL" id="AYB35112.1"/>
    </source>
</evidence>
<proteinExistence type="predicted"/>
<reference evidence="3" key="1">
    <citation type="submission" date="2018-09" db="EMBL/GenBank/DDBJ databases">
        <title>Chryseolinea sp. KIS68-18 isolated from soil.</title>
        <authorList>
            <person name="Weon H.-Y."/>
            <person name="Kwon S.-W."/>
            <person name="Lee S.A."/>
        </authorList>
    </citation>
    <scope>NUCLEOTIDE SEQUENCE [LARGE SCALE GENOMIC DNA]</scope>
    <source>
        <strain evidence="3">KIS68-18</strain>
    </source>
</reference>
<feature type="compositionally biased region" description="Pro residues" evidence="1">
    <location>
        <begin position="50"/>
        <end position="64"/>
    </location>
</feature>
<dbReference type="Proteomes" id="UP000266183">
    <property type="component" value="Chromosome"/>
</dbReference>
<evidence type="ECO:0000313" key="3">
    <source>
        <dbReference type="Proteomes" id="UP000266183"/>
    </source>
</evidence>
<organism evidence="2 3">
    <name type="scientific">Chryseolinea soli</name>
    <dbReference type="NCBI Taxonomy" id="2321403"/>
    <lineage>
        <taxon>Bacteria</taxon>
        <taxon>Pseudomonadati</taxon>
        <taxon>Bacteroidota</taxon>
        <taxon>Cytophagia</taxon>
        <taxon>Cytophagales</taxon>
        <taxon>Fulvivirgaceae</taxon>
        <taxon>Chryseolinea</taxon>
    </lineage>
</organism>
<dbReference type="RefSeq" id="WP_119758363.1">
    <property type="nucleotide sequence ID" value="NZ_CP032382.1"/>
</dbReference>
<dbReference type="EMBL" id="CP032382">
    <property type="protein sequence ID" value="AYB35112.1"/>
    <property type="molecule type" value="Genomic_DNA"/>
</dbReference>